<dbReference type="RefSeq" id="WP_051589345.1">
    <property type="nucleotide sequence ID" value="NZ_JAWXXX010000001.1"/>
</dbReference>
<accession>A0AB35T0X8</accession>
<gene>
    <name evidence="4" type="ORF">SIL72_05590</name>
</gene>
<feature type="region of interest" description="Disordered" evidence="1">
    <location>
        <begin position="34"/>
        <end position="165"/>
    </location>
</feature>
<keyword evidence="2" id="KW-0472">Membrane</keyword>
<sequence>MQGRGEGIRKIAVWPLALSLVLVLLVSGPAGAVEQYDDPDEGLDEGEITTSLPEETEISPPEEQYEGEEGGLPEEEFIPEPPVEEDPPAPEETTEGTTGEEPESTAPEATSGVTPSGGSGGTSGGGTSGGGGSTGGTGGNVDPTEVPPPPPDPNEPPPQPGDKIPITIVNTTTVVTIVNIDHGIIVCSLPGGELYEIPLHDLDGDGWISLFECYICICGWLGYRHYDYSPNQVYNYIQNTYNVNISNNYQQTGAIRPTPTERVAGLLPDTGGPALLAGGVVLLVVGAIFVGRYTKRS</sequence>
<evidence type="ECO:0008006" key="6">
    <source>
        <dbReference type="Google" id="ProtNLM"/>
    </source>
</evidence>
<comment type="caution">
    <text evidence="4">The sequence shown here is derived from an EMBL/GenBank/DDBJ whole genome shotgun (WGS) entry which is preliminary data.</text>
</comment>
<organism evidence="4 5">
    <name type="scientific">Rubrobacter radiotolerans</name>
    <name type="common">Arthrobacter radiotolerans</name>
    <dbReference type="NCBI Taxonomy" id="42256"/>
    <lineage>
        <taxon>Bacteria</taxon>
        <taxon>Bacillati</taxon>
        <taxon>Actinomycetota</taxon>
        <taxon>Rubrobacteria</taxon>
        <taxon>Rubrobacterales</taxon>
        <taxon>Rubrobacteraceae</taxon>
        <taxon>Rubrobacter</taxon>
    </lineage>
</organism>
<feature type="compositionally biased region" description="Low complexity" evidence="1">
    <location>
        <begin position="104"/>
        <end position="114"/>
    </location>
</feature>
<protein>
    <recommendedName>
        <fullName evidence="6">Gram-positive cocci surface proteins LPxTG domain-containing protein</fullName>
    </recommendedName>
</protein>
<evidence type="ECO:0000256" key="2">
    <source>
        <dbReference type="SAM" id="Phobius"/>
    </source>
</evidence>
<dbReference type="Proteomes" id="UP001281130">
    <property type="component" value="Unassembled WGS sequence"/>
</dbReference>
<proteinExistence type="predicted"/>
<feature type="compositionally biased region" description="Acidic residues" evidence="1">
    <location>
        <begin position="35"/>
        <end position="47"/>
    </location>
</feature>
<evidence type="ECO:0000256" key="1">
    <source>
        <dbReference type="SAM" id="MobiDB-lite"/>
    </source>
</evidence>
<feature type="compositionally biased region" description="Acidic residues" evidence="1">
    <location>
        <begin position="63"/>
        <end position="103"/>
    </location>
</feature>
<feature type="compositionally biased region" description="Gly residues" evidence="1">
    <location>
        <begin position="115"/>
        <end position="139"/>
    </location>
</feature>
<feature type="compositionally biased region" description="Pro residues" evidence="1">
    <location>
        <begin position="145"/>
        <end position="160"/>
    </location>
</feature>
<evidence type="ECO:0000313" key="5">
    <source>
        <dbReference type="Proteomes" id="UP001281130"/>
    </source>
</evidence>
<keyword evidence="2" id="KW-1133">Transmembrane helix</keyword>
<evidence type="ECO:0000256" key="3">
    <source>
        <dbReference type="SAM" id="SignalP"/>
    </source>
</evidence>
<dbReference type="AlphaFoldDB" id="A0AB35T0X8"/>
<name>A0AB35T0X8_RUBRA</name>
<keyword evidence="2" id="KW-0812">Transmembrane</keyword>
<dbReference type="EMBL" id="JAWXXX010000001">
    <property type="protein sequence ID" value="MDX5893499.1"/>
    <property type="molecule type" value="Genomic_DNA"/>
</dbReference>
<keyword evidence="3" id="KW-0732">Signal</keyword>
<feature type="chain" id="PRO_5044311577" description="Gram-positive cocci surface proteins LPxTG domain-containing protein" evidence="3">
    <location>
        <begin position="33"/>
        <end position="297"/>
    </location>
</feature>
<feature type="transmembrane region" description="Helical" evidence="2">
    <location>
        <begin position="274"/>
        <end position="294"/>
    </location>
</feature>
<evidence type="ECO:0000313" key="4">
    <source>
        <dbReference type="EMBL" id="MDX5893499.1"/>
    </source>
</evidence>
<feature type="signal peptide" evidence="3">
    <location>
        <begin position="1"/>
        <end position="32"/>
    </location>
</feature>
<reference evidence="4" key="1">
    <citation type="submission" date="2023-11" db="EMBL/GenBank/DDBJ databases">
        <title>MicrobeMod: A computational toolkit for identifying prokaryotic methylation and restriction-modification with nanopore sequencing.</title>
        <authorList>
            <person name="Crits-Christoph A."/>
            <person name="Kang S.C."/>
            <person name="Lee H."/>
            <person name="Ostrov N."/>
        </authorList>
    </citation>
    <scope>NUCLEOTIDE SEQUENCE</scope>
    <source>
        <strain evidence="4">ATCC 51242</strain>
    </source>
</reference>